<gene>
    <name evidence="4" type="ORF">RND81_09G051000</name>
</gene>
<accession>A0AAW1IIX2</accession>
<comment type="caution">
    <text evidence="4">The sequence shown here is derived from an EMBL/GenBank/DDBJ whole genome shotgun (WGS) entry which is preliminary data.</text>
</comment>
<evidence type="ECO:0000256" key="1">
    <source>
        <dbReference type="SAM" id="Coils"/>
    </source>
</evidence>
<dbReference type="InterPro" id="IPR018289">
    <property type="entry name" value="MULE_transposase_dom"/>
</dbReference>
<dbReference type="Pfam" id="PF10551">
    <property type="entry name" value="MULE"/>
    <property type="match status" value="1"/>
</dbReference>
<feature type="coiled-coil region" evidence="1">
    <location>
        <begin position="227"/>
        <end position="254"/>
    </location>
</feature>
<keyword evidence="5" id="KW-1185">Reference proteome</keyword>
<reference evidence="4" key="1">
    <citation type="submission" date="2024-03" db="EMBL/GenBank/DDBJ databases">
        <title>WGS assembly of Saponaria officinalis var. Norfolk2.</title>
        <authorList>
            <person name="Jenkins J."/>
            <person name="Shu S."/>
            <person name="Grimwood J."/>
            <person name="Barry K."/>
            <person name="Goodstein D."/>
            <person name="Schmutz J."/>
            <person name="Leebens-Mack J."/>
            <person name="Osbourn A."/>
        </authorList>
    </citation>
    <scope>NUCLEOTIDE SEQUENCE [LARGE SCALE GENOMIC DNA]</scope>
    <source>
        <strain evidence="4">JIC</strain>
    </source>
</reference>
<dbReference type="PANTHER" id="PTHR47718:SF13">
    <property type="entry name" value="OS09G0290500 PROTEIN"/>
    <property type="match status" value="1"/>
</dbReference>
<dbReference type="InterPro" id="IPR058778">
    <property type="entry name" value="HTH_FAR1-11-like"/>
</dbReference>
<dbReference type="Proteomes" id="UP001443914">
    <property type="component" value="Unassembled WGS sequence"/>
</dbReference>
<dbReference type="Pfam" id="PF26175">
    <property type="entry name" value="HTH_FAR1"/>
    <property type="match status" value="1"/>
</dbReference>
<name>A0AAW1IIX2_SAPOF</name>
<evidence type="ECO:0000313" key="4">
    <source>
        <dbReference type="EMBL" id="KAK9689308.1"/>
    </source>
</evidence>
<proteinExistence type="predicted"/>
<evidence type="ECO:0008006" key="6">
    <source>
        <dbReference type="Google" id="ProtNLM"/>
    </source>
</evidence>
<sequence>MAAINDDLFNLNEDYDQEIEVDSNYLAIEVDQNDVEEIESNAQPPSLVEQAVNLVEGTTFNNEEISESAVGMTFANCDSFAAFCFTYALKKGFELFTRSNKLMDQYKEAGAGREFGGNKEPRYYMMCRLRLACKKGGRKRSEKANVTDCKVCFEAAAEGEVFVIKSCHLEHSHDLDPENSRFTVSARVIGEYFKKRIMLNDRAGIPITKNFNAMVMEAGGHENLPFNRRDLRNFVNLERQLERLHRDAAALEEYFVKMKIDNPDFFYAIKKDSDGRLQNVFWADARCRAMFKAFGDVVTYDTTFLCNRYRLPFSPFIGENHHGNSISFASALITNEDTDTFVWVFKRWLKCMGKAPPVILSDKDKAIGKAIETVFPGTPHRLCLWHMMKNAVKNLGRYKFWKEHCSDLKFAVHYILGEDEFEQAWNEMVDKYGIYENPWTKEPYNIRRRWVPCYLRGTFCAGLSSSQRSEQTNRFFIVPVSLETGLRNFITQFELAQQSRVEEEKHLNFICKDRPLPYDKSVLVEEVFSKRYTNEKFKEVKEQVYAGIHTFIELKMRIGSYVLYKADDKIVEPF</sequence>
<evidence type="ECO:0000259" key="2">
    <source>
        <dbReference type="Pfam" id="PF10551"/>
    </source>
</evidence>
<evidence type="ECO:0000259" key="3">
    <source>
        <dbReference type="Pfam" id="PF26175"/>
    </source>
</evidence>
<feature type="domain" description="FAR1-related sequence 11-like HTH-like" evidence="3">
    <location>
        <begin position="191"/>
        <end position="236"/>
    </location>
</feature>
<dbReference type="EMBL" id="JBDFQZ010000009">
    <property type="protein sequence ID" value="KAK9689308.1"/>
    <property type="molecule type" value="Genomic_DNA"/>
</dbReference>
<evidence type="ECO:0000313" key="5">
    <source>
        <dbReference type="Proteomes" id="UP001443914"/>
    </source>
</evidence>
<keyword evidence="1" id="KW-0175">Coiled coil</keyword>
<dbReference type="PANTHER" id="PTHR47718">
    <property type="entry name" value="OS01G0519700 PROTEIN"/>
    <property type="match status" value="1"/>
</dbReference>
<dbReference type="AlphaFoldDB" id="A0AAW1IIX2"/>
<feature type="domain" description="MULE transposase" evidence="2">
    <location>
        <begin position="297"/>
        <end position="390"/>
    </location>
</feature>
<organism evidence="4 5">
    <name type="scientific">Saponaria officinalis</name>
    <name type="common">Common soapwort</name>
    <name type="synonym">Lychnis saponaria</name>
    <dbReference type="NCBI Taxonomy" id="3572"/>
    <lineage>
        <taxon>Eukaryota</taxon>
        <taxon>Viridiplantae</taxon>
        <taxon>Streptophyta</taxon>
        <taxon>Embryophyta</taxon>
        <taxon>Tracheophyta</taxon>
        <taxon>Spermatophyta</taxon>
        <taxon>Magnoliopsida</taxon>
        <taxon>eudicotyledons</taxon>
        <taxon>Gunneridae</taxon>
        <taxon>Pentapetalae</taxon>
        <taxon>Caryophyllales</taxon>
        <taxon>Caryophyllaceae</taxon>
        <taxon>Caryophylleae</taxon>
        <taxon>Saponaria</taxon>
    </lineage>
</organism>
<protein>
    <recommendedName>
        <fullName evidence="6">Protein FAR1-RELATED SEQUENCE</fullName>
    </recommendedName>
</protein>